<accession>A0A6J5LYX9</accession>
<dbReference type="EMBL" id="LR796358">
    <property type="protein sequence ID" value="CAB4139102.1"/>
    <property type="molecule type" value="Genomic_DNA"/>
</dbReference>
<protein>
    <submittedName>
        <fullName evidence="1">Uncharacterized protein</fullName>
    </submittedName>
</protein>
<name>A0A6J5LYX9_9CAUD</name>
<sequence length="58" mass="6742">MSDKKPSLPYDYARCMTKDCPLEAKCMRKTPGRGTYQTIFSPLPSPTCKYYIGEEEWK</sequence>
<gene>
    <name evidence="1" type="ORF">UFOVP343_41</name>
</gene>
<evidence type="ECO:0000313" key="1">
    <source>
        <dbReference type="EMBL" id="CAB4139102.1"/>
    </source>
</evidence>
<proteinExistence type="predicted"/>
<reference evidence="1" key="1">
    <citation type="submission" date="2020-04" db="EMBL/GenBank/DDBJ databases">
        <authorList>
            <person name="Chiriac C."/>
            <person name="Salcher M."/>
            <person name="Ghai R."/>
            <person name="Kavagutti S V."/>
        </authorList>
    </citation>
    <scope>NUCLEOTIDE SEQUENCE</scope>
</reference>
<organism evidence="1">
    <name type="scientific">uncultured Caudovirales phage</name>
    <dbReference type="NCBI Taxonomy" id="2100421"/>
    <lineage>
        <taxon>Viruses</taxon>
        <taxon>Duplodnaviria</taxon>
        <taxon>Heunggongvirae</taxon>
        <taxon>Uroviricota</taxon>
        <taxon>Caudoviricetes</taxon>
        <taxon>Peduoviridae</taxon>
        <taxon>Maltschvirus</taxon>
        <taxon>Maltschvirus maltsch</taxon>
    </lineage>
</organism>